<accession>A0A7Y7WTG2</accession>
<dbReference type="AlphaFoldDB" id="A0A7Y7WTG2"/>
<dbReference type="RefSeq" id="WP_177101725.1">
    <property type="nucleotide sequence ID" value="NZ_JACAQA010000015.1"/>
</dbReference>
<name>A0A7Y7WTG2_9PSED</name>
<evidence type="ECO:0000313" key="2">
    <source>
        <dbReference type="Proteomes" id="UP000522864"/>
    </source>
</evidence>
<dbReference type="EMBL" id="JACAQA010000015">
    <property type="protein sequence ID" value="NWB86980.1"/>
    <property type="molecule type" value="Genomic_DNA"/>
</dbReference>
<proteinExistence type="predicted"/>
<evidence type="ECO:0000313" key="1">
    <source>
        <dbReference type="EMBL" id="NWB86980.1"/>
    </source>
</evidence>
<protein>
    <submittedName>
        <fullName evidence="1">Uncharacterized protein</fullName>
    </submittedName>
</protein>
<sequence>MIAAIPKMATCEIFFMQHTPGENRIWGYWETGGQKFQANSKATAFTVGEAGPVIIKGLSPEAAESAPGF</sequence>
<reference evidence="1 2" key="1">
    <citation type="submission" date="2020-04" db="EMBL/GenBank/DDBJ databases">
        <title>Molecular characterization of pseudomonads from Agaricus bisporus reveal novel blotch 2 pathogens in Western Europe.</title>
        <authorList>
            <person name="Taparia T."/>
            <person name="Krijger M."/>
            <person name="Haynes E."/>
            <person name="Elpinstone J.G."/>
            <person name="Noble R."/>
            <person name="Van Der Wolf J."/>
        </authorList>
    </citation>
    <scope>NUCLEOTIDE SEQUENCE [LARGE SCALE GENOMIC DNA]</scope>
    <source>
        <strain evidence="1 2">G9001</strain>
    </source>
</reference>
<comment type="caution">
    <text evidence="1">The sequence shown here is derived from an EMBL/GenBank/DDBJ whole genome shotgun (WGS) entry which is preliminary data.</text>
</comment>
<dbReference type="Proteomes" id="UP000522864">
    <property type="component" value="Unassembled WGS sequence"/>
</dbReference>
<gene>
    <name evidence="1" type="ORF">HX830_19060</name>
</gene>
<organism evidence="1 2">
    <name type="scientific">Pseudomonas gingeri</name>
    <dbReference type="NCBI Taxonomy" id="117681"/>
    <lineage>
        <taxon>Bacteria</taxon>
        <taxon>Pseudomonadati</taxon>
        <taxon>Pseudomonadota</taxon>
        <taxon>Gammaproteobacteria</taxon>
        <taxon>Pseudomonadales</taxon>
        <taxon>Pseudomonadaceae</taxon>
        <taxon>Pseudomonas</taxon>
    </lineage>
</organism>